<evidence type="ECO:0000313" key="8">
    <source>
        <dbReference type="EMBL" id="RRJ26827.1"/>
    </source>
</evidence>
<feature type="compositionally biased region" description="Basic and acidic residues" evidence="5">
    <location>
        <begin position="1"/>
        <end position="17"/>
    </location>
</feature>
<keyword evidence="6" id="KW-0472">Membrane</keyword>
<feature type="region of interest" description="Disordered" evidence="5">
    <location>
        <begin position="1"/>
        <end position="284"/>
    </location>
</feature>
<feature type="compositionally biased region" description="Basic and acidic residues" evidence="5">
    <location>
        <begin position="271"/>
        <end position="284"/>
    </location>
</feature>
<dbReference type="PANTHER" id="PTHR47053:SF5">
    <property type="entry name" value="BIFUNCTIONAL MURAMIDASE_DL-ENDOPEPTIDASE CWLT"/>
    <property type="match status" value="1"/>
</dbReference>
<dbReference type="EMBL" id="RRCO01000001">
    <property type="protein sequence ID" value="RRJ26827.1"/>
    <property type="molecule type" value="Genomic_DNA"/>
</dbReference>
<dbReference type="SUPFAM" id="SSF54001">
    <property type="entry name" value="Cysteine proteinases"/>
    <property type="match status" value="1"/>
</dbReference>
<feature type="transmembrane region" description="Helical" evidence="6">
    <location>
        <begin position="425"/>
        <end position="447"/>
    </location>
</feature>
<keyword evidence="6" id="KW-1133">Transmembrane helix</keyword>
<reference evidence="8 9" key="1">
    <citation type="submission" date="2018-11" db="EMBL/GenBank/DDBJ databases">
        <title>Genome sequencing of Lachnoanaerobaculum sp. KCOM 2030 (= ChDC B114).</title>
        <authorList>
            <person name="Kook J.-K."/>
            <person name="Park S.-N."/>
            <person name="Lim Y.K."/>
        </authorList>
    </citation>
    <scope>NUCLEOTIDE SEQUENCE [LARGE SCALE GENOMIC DNA]</scope>
    <source>
        <strain evidence="8 9">KCOM 2030</strain>
    </source>
</reference>
<dbReference type="PROSITE" id="PS51935">
    <property type="entry name" value="NLPC_P60"/>
    <property type="match status" value="1"/>
</dbReference>
<feature type="compositionally biased region" description="Basic residues" evidence="5">
    <location>
        <begin position="100"/>
        <end position="112"/>
    </location>
</feature>
<dbReference type="InterPro" id="IPR038765">
    <property type="entry name" value="Papain-like_cys_pep_sf"/>
</dbReference>
<feature type="domain" description="NlpC/P60" evidence="7">
    <location>
        <begin position="650"/>
        <end position="775"/>
    </location>
</feature>
<keyword evidence="3" id="KW-0378">Hydrolase</keyword>
<dbReference type="Gene3D" id="3.90.1720.10">
    <property type="entry name" value="endopeptidase domain like (from Nostoc punctiforme)"/>
    <property type="match status" value="1"/>
</dbReference>
<sequence>MREKKNVRYKNSREKPLNQEIKPFPSENQTGYKKEDVQNQDVLIEDDMPAEVKTSSSKKTFINHPDIEDKYKDLNKGSDSYEIPGKGNINQGKSFLEPKKNKKVRQKQIGRFHQKEKETYEDLSKDTDKNIASNQYDMGFRNDKALQKVSAKEQRHKENATTIPTDKSKNKVKANRKRYKKILKENRDKEDLSLKKRSKKYFKSNFEDEEFTRTKNKKNPLNTKDGVKEKNDNKGERPDNSKPKPKEYSKKANDKFRKQEKKILKLQHKKQSFEKQLKNKGKDGISSKSAVVVVGAANRHLESGQEDNAGVSATHKTTDGIENLARKAHNHGKGRALKRQKRVVRLEKDIEKQGKKLFFKKNMEEFKKSSEYQNTSRLRQFFKRRQYKKQLQKKYKERIKNGLKKSLAKGSKKFAEFIKERSKKIMFLILLVVGTFFMLFQAGSMVMNIGTGTISDTVSTTYLSSEETLRNINQEFSSLEQGLQEEMESVEETHSGYDEYIINGKEKIGHNVHELLSYITSRYGVVKEVSEIAGEIQQLFNQMYTLTYDEEVEIRYKTVTSSYIDEAGNEQTESHEEAYEYKKLIVNLEKREMDDIIREVFNSNPNNLAHYEALLSSKGNMELVFGSDNGDLSEIVNNSDFSNPGIAFDDVTVKALFNEAEKHIGKKYVFGANGPNNFDCSSFVCWSFTHSGVKNMPRTTAWGIYKTYCNPVSPSEAKAGDIIFFKNTYNSNSPISHVGIYAGDGMMIHAGNPIRFVSINTPYWIEHFYGFGRVK</sequence>
<keyword evidence="2" id="KW-0645">Protease</keyword>
<dbReference type="AlphaFoldDB" id="A0A3P3R049"/>
<dbReference type="NCBIfam" id="NF045974">
    <property type="entry name" value="conju_CD1108"/>
    <property type="match status" value="1"/>
</dbReference>
<evidence type="ECO:0000256" key="2">
    <source>
        <dbReference type="ARBA" id="ARBA00022670"/>
    </source>
</evidence>
<keyword evidence="9" id="KW-1185">Reference proteome</keyword>
<proteinExistence type="inferred from homology"/>
<dbReference type="Pfam" id="PF00877">
    <property type="entry name" value="NLPC_P60"/>
    <property type="match status" value="1"/>
</dbReference>
<feature type="compositionally biased region" description="Basic and acidic residues" evidence="5">
    <location>
        <begin position="65"/>
        <end position="76"/>
    </location>
</feature>
<dbReference type="Proteomes" id="UP000272490">
    <property type="component" value="Unassembled WGS sequence"/>
</dbReference>
<dbReference type="GO" id="GO:0006508">
    <property type="term" value="P:proteolysis"/>
    <property type="evidence" value="ECO:0007669"/>
    <property type="project" value="UniProtKB-KW"/>
</dbReference>
<feature type="compositionally biased region" description="Basic and acidic residues" evidence="5">
    <location>
        <begin position="225"/>
        <end position="263"/>
    </location>
</feature>
<evidence type="ECO:0000256" key="5">
    <source>
        <dbReference type="SAM" id="MobiDB-lite"/>
    </source>
</evidence>
<evidence type="ECO:0000256" key="6">
    <source>
        <dbReference type="SAM" id="Phobius"/>
    </source>
</evidence>
<keyword evidence="4" id="KW-0788">Thiol protease</keyword>
<dbReference type="InterPro" id="IPR051202">
    <property type="entry name" value="Peptidase_C40"/>
</dbReference>
<accession>A0A3P3R049</accession>
<feature type="compositionally biased region" description="Basic and acidic residues" evidence="5">
    <location>
        <begin position="113"/>
        <end position="129"/>
    </location>
</feature>
<dbReference type="OrthoDB" id="9812962at2"/>
<evidence type="ECO:0000313" key="9">
    <source>
        <dbReference type="Proteomes" id="UP000272490"/>
    </source>
</evidence>
<evidence type="ECO:0000256" key="3">
    <source>
        <dbReference type="ARBA" id="ARBA00022801"/>
    </source>
</evidence>
<evidence type="ECO:0000256" key="1">
    <source>
        <dbReference type="ARBA" id="ARBA00007074"/>
    </source>
</evidence>
<feature type="compositionally biased region" description="Basic residues" evidence="5">
    <location>
        <begin position="170"/>
        <end position="181"/>
    </location>
</feature>
<feature type="compositionally biased region" description="Basic and acidic residues" evidence="5">
    <location>
        <begin position="140"/>
        <end position="159"/>
    </location>
</feature>
<dbReference type="RefSeq" id="WP_128673192.1">
    <property type="nucleotide sequence ID" value="NZ_RRCO01000001.1"/>
</dbReference>
<evidence type="ECO:0000256" key="4">
    <source>
        <dbReference type="ARBA" id="ARBA00022807"/>
    </source>
</evidence>
<evidence type="ECO:0000259" key="7">
    <source>
        <dbReference type="PROSITE" id="PS51935"/>
    </source>
</evidence>
<dbReference type="PANTHER" id="PTHR47053">
    <property type="entry name" value="MUREIN DD-ENDOPEPTIDASE MEPH-RELATED"/>
    <property type="match status" value="1"/>
</dbReference>
<gene>
    <name evidence="8" type="ORF">EHV10_02090</name>
</gene>
<protein>
    <submittedName>
        <fullName evidence="8">CHAP domain-containing protein</fullName>
    </submittedName>
</protein>
<comment type="similarity">
    <text evidence="1">Belongs to the peptidase C40 family.</text>
</comment>
<dbReference type="GO" id="GO:0008234">
    <property type="term" value="F:cysteine-type peptidase activity"/>
    <property type="evidence" value="ECO:0007669"/>
    <property type="project" value="UniProtKB-KW"/>
</dbReference>
<organism evidence="8 9">
    <name type="scientific">Lachnoanaerobaculum gingivalis</name>
    <dbReference type="NCBI Taxonomy" id="2490855"/>
    <lineage>
        <taxon>Bacteria</taxon>
        <taxon>Bacillati</taxon>
        <taxon>Bacillota</taxon>
        <taxon>Clostridia</taxon>
        <taxon>Lachnospirales</taxon>
        <taxon>Lachnospiraceae</taxon>
        <taxon>Lachnoanaerobaculum</taxon>
    </lineage>
</organism>
<keyword evidence="6" id="KW-0812">Transmembrane</keyword>
<feature type="compositionally biased region" description="Basic and acidic residues" evidence="5">
    <location>
        <begin position="182"/>
        <end position="194"/>
    </location>
</feature>
<comment type="caution">
    <text evidence="8">The sequence shown here is derived from an EMBL/GenBank/DDBJ whole genome shotgun (WGS) entry which is preliminary data.</text>
</comment>
<dbReference type="InterPro" id="IPR000064">
    <property type="entry name" value="NLP_P60_dom"/>
</dbReference>
<name>A0A3P3R049_9FIRM</name>